<dbReference type="Proteomes" id="UP000000561">
    <property type="component" value="Chromosome 9"/>
</dbReference>
<dbReference type="KEGG" id="uma:UMAG_03462"/>
<dbReference type="RefSeq" id="XP_011389918.1">
    <property type="nucleotide sequence ID" value="XM_011391616.1"/>
</dbReference>
<dbReference type="GeneID" id="23563905"/>
<name>A0A0D1CNY5_MYCMD</name>
<dbReference type="VEuPathDB" id="FungiDB:UMAG_03462"/>
<gene>
    <name evidence="1" type="ORF">UMAG_03462</name>
</gene>
<proteinExistence type="predicted"/>
<dbReference type="AlphaFoldDB" id="A0A0D1CNY5"/>
<keyword evidence="2" id="KW-1185">Reference proteome</keyword>
<reference evidence="1 2" key="1">
    <citation type="journal article" date="2006" name="Nature">
        <title>Insights from the genome of the biotrophic fungal plant pathogen Ustilago maydis.</title>
        <authorList>
            <person name="Kamper J."/>
            <person name="Kahmann R."/>
            <person name="Bolker M."/>
            <person name="Ma L.J."/>
            <person name="Brefort T."/>
            <person name="Saville B.J."/>
            <person name="Banuett F."/>
            <person name="Kronstad J.W."/>
            <person name="Gold S.E."/>
            <person name="Muller O."/>
            <person name="Perlin M.H."/>
            <person name="Wosten H.A."/>
            <person name="de Vries R."/>
            <person name="Ruiz-Herrera J."/>
            <person name="Reynaga-Pena C.G."/>
            <person name="Snetselaar K."/>
            <person name="McCann M."/>
            <person name="Perez-Martin J."/>
            <person name="Feldbrugge M."/>
            <person name="Basse C.W."/>
            <person name="Steinberg G."/>
            <person name="Ibeas J.I."/>
            <person name="Holloman W."/>
            <person name="Guzman P."/>
            <person name="Farman M."/>
            <person name="Stajich J.E."/>
            <person name="Sentandreu R."/>
            <person name="Gonzalez-Prieto J.M."/>
            <person name="Kennell J.C."/>
            <person name="Molina L."/>
            <person name="Schirawski J."/>
            <person name="Mendoza-Mendoza A."/>
            <person name="Greilinger D."/>
            <person name="Munch K."/>
            <person name="Rossel N."/>
            <person name="Scherer M."/>
            <person name="Vranes M."/>
            <person name="Ladendorf O."/>
            <person name="Vincon V."/>
            <person name="Fuchs U."/>
            <person name="Sandrock B."/>
            <person name="Meng S."/>
            <person name="Ho E.C."/>
            <person name="Cahill M.J."/>
            <person name="Boyce K.J."/>
            <person name="Klose J."/>
            <person name="Klosterman S.J."/>
            <person name="Deelstra H.J."/>
            <person name="Ortiz-Castellanos L."/>
            <person name="Li W."/>
            <person name="Sanchez-Alonso P."/>
            <person name="Schreier P.H."/>
            <person name="Hauser-Hahn I."/>
            <person name="Vaupel M."/>
            <person name="Koopmann E."/>
            <person name="Friedrich G."/>
            <person name="Voss H."/>
            <person name="Schluter T."/>
            <person name="Margolis J."/>
            <person name="Platt D."/>
            <person name="Swimmer C."/>
            <person name="Gnirke A."/>
            <person name="Chen F."/>
            <person name="Vysotskaia V."/>
            <person name="Mannhaupt G."/>
            <person name="Guldener U."/>
            <person name="Munsterkotter M."/>
            <person name="Haase D."/>
            <person name="Oesterheld M."/>
            <person name="Mewes H.W."/>
            <person name="Mauceli E.W."/>
            <person name="DeCaprio D."/>
            <person name="Wade C.M."/>
            <person name="Butler J."/>
            <person name="Young S."/>
            <person name="Jaffe D.B."/>
            <person name="Calvo S."/>
            <person name="Nusbaum C."/>
            <person name="Galagan J."/>
            <person name="Birren B.W."/>
        </authorList>
    </citation>
    <scope>NUCLEOTIDE SEQUENCE [LARGE SCALE GENOMIC DNA]</scope>
    <source>
        <strain evidence="2">DSM 14603 / FGSC 9021 / UM521</strain>
    </source>
</reference>
<sequence length="166" mass="18016">MAIVARSDSAVDITERPTSRAGCKMDAVWSKLPDLATAAVCTSTILCATPYGMCVSSDVDLHRAKKYTTPLLLRAKVSGSVRWLQLKAQVIARAVRLTNRYCAASEIKNDPHISMRHGLNLPTSQVLYLCRPTVATAQFGLTIGEQPMPLASYSANSAQPRLQRVA</sequence>
<evidence type="ECO:0000313" key="1">
    <source>
        <dbReference type="EMBL" id="KIS68368.1"/>
    </source>
</evidence>
<protein>
    <submittedName>
        <fullName evidence="1">Uncharacterized protein</fullName>
    </submittedName>
</protein>
<accession>A0A0D1CNY5</accession>
<dbReference type="EMBL" id="CM003148">
    <property type="protein sequence ID" value="KIS68368.1"/>
    <property type="molecule type" value="Genomic_DNA"/>
</dbReference>
<evidence type="ECO:0000313" key="2">
    <source>
        <dbReference type="Proteomes" id="UP000000561"/>
    </source>
</evidence>
<dbReference type="InParanoid" id="A0A0D1CNY5"/>
<organism evidence="1 2">
    <name type="scientific">Mycosarcoma maydis</name>
    <name type="common">Corn smut fungus</name>
    <name type="synonym">Ustilago maydis</name>
    <dbReference type="NCBI Taxonomy" id="5270"/>
    <lineage>
        <taxon>Eukaryota</taxon>
        <taxon>Fungi</taxon>
        <taxon>Dikarya</taxon>
        <taxon>Basidiomycota</taxon>
        <taxon>Ustilaginomycotina</taxon>
        <taxon>Ustilaginomycetes</taxon>
        <taxon>Ustilaginales</taxon>
        <taxon>Ustilaginaceae</taxon>
        <taxon>Mycosarcoma</taxon>
    </lineage>
</organism>